<dbReference type="Proteomes" id="UP000032234">
    <property type="component" value="Chromosome"/>
</dbReference>
<dbReference type="PROSITE" id="PS50075">
    <property type="entry name" value="CARRIER"/>
    <property type="match status" value="1"/>
</dbReference>
<proteinExistence type="predicted"/>
<dbReference type="InterPro" id="IPR020806">
    <property type="entry name" value="PKS_PP-bd"/>
</dbReference>
<dbReference type="AlphaFoldDB" id="A0A0C5GLR3"/>
<sequence length="91" mass="9872">MADREPVMSESEILGWLTERLGTQVSLPISQINPDVPYVEYGLDSVAALGLFGDIEERFGLVLDPSVALEYSTLASMAAFLAVEQSEVVHS</sequence>
<dbReference type="InterPro" id="IPR036736">
    <property type="entry name" value="ACP-like_sf"/>
</dbReference>
<dbReference type="GO" id="GO:0031177">
    <property type="term" value="F:phosphopantetheine binding"/>
    <property type="evidence" value="ECO:0007669"/>
    <property type="project" value="InterPro"/>
</dbReference>
<dbReference type="HOGENOM" id="CLU_157807_2_1_11"/>
<dbReference type="GO" id="GO:0017000">
    <property type="term" value="P:antibiotic biosynthetic process"/>
    <property type="evidence" value="ECO:0007669"/>
    <property type="project" value="UniProtKB-ARBA"/>
</dbReference>
<gene>
    <name evidence="4" type="ORF">TU94_00770</name>
</gene>
<dbReference type="SMART" id="SM00823">
    <property type="entry name" value="PKS_PP"/>
    <property type="match status" value="1"/>
</dbReference>
<evidence type="ECO:0000256" key="2">
    <source>
        <dbReference type="ARBA" id="ARBA00022553"/>
    </source>
</evidence>
<evidence type="ECO:0000259" key="3">
    <source>
        <dbReference type="PROSITE" id="PS50075"/>
    </source>
</evidence>
<dbReference type="SMART" id="SM01294">
    <property type="entry name" value="PKS_PP_betabranch"/>
    <property type="match status" value="1"/>
</dbReference>
<dbReference type="InterPro" id="IPR009081">
    <property type="entry name" value="PP-bd_ACP"/>
</dbReference>
<keyword evidence="5" id="KW-1185">Reference proteome</keyword>
<dbReference type="RefSeq" id="WP_029385878.1">
    <property type="nucleotide sequence ID" value="NZ_CP010849.1"/>
</dbReference>
<reference evidence="4 5" key="1">
    <citation type="submission" date="2015-02" db="EMBL/GenBank/DDBJ databases">
        <title>Genome sequence of thermotolerant Streptomyces cyaneogriseus subsp. Noncyanogenus NMWT1, the producer of nematocidal antibiotics nemadectin.</title>
        <authorList>
            <person name="Wang H."/>
            <person name="Li C."/>
            <person name="Xiang W."/>
            <person name="Wang X."/>
        </authorList>
    </citation>
    <scope>NUCLEOTIDE SEQUENCE [LARGE SCALE GENOMIC DNA]</scope>
    <source>
        <strain evidence="4 5">NMWT 1</strain>
    </source>
</reference>
<keyword evidence="2" id="KW-0597">Phosphoprotein</keyword>
<dbReference type="Gene3D" id="1.10.1200.10">
    <property type="entry name" value="ACP-like"/>
    <property type="match status" value="1"/>
</dbReference>
<protein>
    <submittedName>
        <fullName evidence="4">Polyketide synthase</fullName>
    </submittedName>
</protein>
<dbReference type="STRING" id="477245.TU94_00770"/>
<accession>A0A0C5GLR3</accession>
<dbReference type="OrthoDB" id="9023404at2"/>
<dbReference type="PATRIC" id="fig|477245.3.peg.185"/>
<dbReference type="SUPFAM" id="SSF47336">
    <property type="entry name" value="ACP-like"/>
    <property type="match status" value="1"/>
</dbReference>
<keyword evidence="1" id="KW-0596">Phosphopantetheine</keyword>
<dbReference type="Pfam" id="PF00550">
    <property type="entry name" value="PP-binding"/>
    <property type="match status" value="1"/>
</dbReference>
<dbReference type="KEGG" id="scw:TU94_00770"/>
<dbReference type="EMBL" id="CP010849">
    <property type="protein sequence ID" value="AJP05426.1"/>
    <property type="molecule type" value="Genomic_DNA"/>
</dbReference>
<name>A0A0C5GLR3_9ACTN</name>
<organism evidence="4 5">
    <name type="scientific">Streptomyces cyaneogriseus subsp. noncyanogenus</name>
    <dbReference type="NCBI Taxonomy" id="477245"/>
    <lineage>
        <taxon>Bacteria</taxon>
        <taxon>Bacillati</taxon>
        <taxon>Actinomycetota</taxon>
        <taxon>Actinomycetes</taxon>
        <taxon>Kitasatosporales</taxon>
        <taxon>Streptomycetaceae</taxon>
        <taxon>Streptomyces</taxon>
    </lineage>
</organism>
<evidence type="ECO:0000313" key="5">
    <source>
        <dbReference type="Proteomes" id="UP000032234"/>
    </source>
</evidence>
<feature type="domain" description="Carrier" evidence="3">
    <location>
        <begin position="8"/>
        <end position="85"/>
    </location>
</feature>
<evidence type="ECO:0000313" key="4">
    <source>
        <dbReference type="EMBL" id="AJP05426.1"/>
    </source>
</evidence>
<evidence type="ECO:0000256" key="1">
    <source>
        <dbReference type="ARBA" id="ARBA00022450"/>
    </source>
</evidence>